<reference evidence="1 2" key="1">
    <citation type="submission" date="2017-11" db="EMBL/GenBank/DDBJ databases">
        <title>Population delineation of vibrios coincides with oyster pathogenicity.</title>
        <authorList>
            <person name="Bruto M."/>
            <person name="Labreuche Y."/>
            <person name="James A."/>
            <person name="Piel D."/>
            <person name="Chenivesse S."/>
            <person name="Petton B."/>
            <person name="Polz M.F."/>
            <person name="Le Roux F."/>
        </authorList>
    </citation>
    <scope>NUCLEOTIDE SEQUENCE [LARGE SCALE GENOMIC DNA]</scope>
    <source>
        <strain evidence="1 2">FF_144</strain>
    </source>
</reference>
<dbReference type="AlphaFoldDB" id="A0A2T5E1T7"/>
<dbReference type="RefSeq" id="WP_108188513.1">
    <property type="nucleotide sequence ID" value="NZ_PIFK01000149.1"/>
</dbReference>
<accession>A0A2T5E1T7</accession>
<organism evidence="1 2">
    <name type="scientific">Vibrio splendidus</name>
    <dbReference type="NCBI Taxonomy" id="29497"/>
    <lineage>
        <taxon>Bacteria</taxon>
        <taxon>Pseudomonadati</taxon>
        <taxon>Pseudomonadota</taxon>
        <taxon>Gammaproteobacteria</taxon>
        <taxon>Vibrionales</taxon>
        <taxon>Vibrionaceae</taxon>
        <taxon>Vibrio</taxon>
    </lineage>
</organism>
<evidence type="ECO:0000313" key="2">
    <source>
        <dbReference type="Proteomes" id="UP000244197"/>
    </source>
</evidence>
<sequence length="67" mass="7849">MELPNLEEFRMVGVAFPLVDPSELPPKWERVFDEFMRGQSVPHPIYVYAHGWNSFCVRVKQGDIKID</sequence>
<dbReference type="EMBL" id="PIFK01000149">
    <property type="protein sequence ID" value="PTP13287.1"/>
    <property type="molecule type" value="Genomic_DNA"/>
</dbReference>
<name>A0A2T5E1T7_VIBSP</name>
<comment type="caution">
    <text evidence="1">The sequence shown here is derived from an EMBL/GenBank/DDBJ whole genome shotgun (WGS) entry which is preliminary data.</text>
</comment>
<evidence type="ECO:0000313" key="1">
    <source>
        <dbReference type="EMBL" id="PTP13287.1"/>
    </source>
</evidence>
<dbReference type="Proteomes" id="UP000244197">
    <property type="component" value="Unassembled WGS sequence"/>
</dbReference>
<protein>
    <submittedName>
        <fullName evidence="1">Uncharacterized protein</fullName>
    </submittedName>
</protein>
<gene>
    <name evidence="1" type="ORF">CWO07_26440</name>
</gene>
<proteinExistence type="predicted"/>